<accession>A0AAY4EVT8</accession>
<feature type="compositionally biased region" description="Basic and acidic residues" evidence="3">
    <location>
        <begin position="232"/>
        <end position="241"/>
    </location>
</feature>
<dbReference type="InterPro" id="IPR029326">
    <property type="entry name" value="SSFA2_C"/>
</dbReference>
<dbReference type="Proteomes" id="UP000694580">
    <property type="component" value="Chromosome 9"/>
</dbReference>
<feature type="compositionally biased region" description="Polar residues" evidence="3">
    <location>
        <begin position="268"/>
        <end position="278"/>
    </location>
</feature>
<feature type="domain" description="C2H2-type" evidence="4">
    <location>
        <begin position="817"/>
        <end position="837"/>
    </location>
</feature>
<dbReference type="InterPro" id="IPR013087">
    <property type="entry name" value="Znf_C2H2_type"/>
</dbReference>
<dbReference type="Ensembl" id="ENSDCDT00010072144.1">
    <property type="protein sequence ID" value="ENSDCDP00010061376.1"/>
    <property type="gene ID" value="ENSDCDG00010033898.1"/>
</dbReference>
<dbReference type="GeneTree" id="ENSGT00940000158532"/>
<feature type="compositionally biased region" description="Polar residues" evidence="3">
    <location>
        <begin position="399"/>
        <end position="424"/>
    </location>
</feature>
<dbReference type="AlphaFoldDB" id="A0AAY4EVT8"/>
<feature type="compositionally biased region" description="Polar residues" evidence="3">
    <location>
        <begin position="314"/>
        <end position="323"/>
    </location>
</feature>
<organism evidence="5 6">
    <name type="scientific">Denticeps clupeoides</name>
    <name type="common">denticle herring</name>
    <dbReference type="NCBI Taxonomy" id="299321"/>
    <lineage>
        <taxon>Eukaryota</taxon>
        <taxon>Metazoa</taxon>
        <taxon>Chordata</taxon>
        <taxon>Craniata</taxon>
        <taxon>Vertebrata</taxon>
        <taxon>Euteleostomi</taxon>
        <taxon>Actinopterygii</taxon>
        <taxon>Neopterygii</taxon>
        <taxon>Teleostei</taxon>
        <taxon>Clupei</taxon>
        <taxon>Clupeiformes</taxon>
        <taxon>Denticipitoidei</taxon>
        <taxon>Denticipitidae</taxon>
        <taxon>Denticeps</taxon>
    </lineage>
</organism>
<reference evidence="5" key="3">
    <citation type="submission" date="2025-09" db="UniProtKB">
        <authorList>
            <consortium name="Ensembl"/>
        </authorList>
    </citation>
    <scope>IDENTIFICATION</scope>
</reference>
<feature type="coiled-coil region" evidence="2">
    <location>
        <begin position="744"/>
        <end position="786"/>
    </location>
</feature>
<dbReference type="PROSITE" id="PS00028">
    <property type="entry name" value="ZINC_FINGER_C2H2_1"/>
    <property type="match status" value="1"/>
</dbReference>
<feature type="compositionally biased region" description="Polar residues" evidence="3">
    <location>
        <begin position="350"/>
        <end position="366"/>
    </location>
</feature>
<dbReference type="Pfam" id="PF14722">
    <property type="entry name" value="KRAP_IP3R_bind"/>
    <property type="match status" value="1"/>
</dbReference>
<evidence type="ECO:0000313" key="6">
    <source>
        <dbReference type="Proteomes" id="UP000694580"/>
    </source>
</evidence>
<reference evidence="5 6" key="1">
    <citation type="submission" date="2020-06" db="EMBL/GenBank/DDBJ databases">
        <authorList>
            <consortium name="Wellcome Sanger Institute Data Sharing"/>
        </authorList>
    </citation>
    <scope>NUCLEOTIDE SEQUENCE [LARGE SCALE GENOMIC DNA]</scope>
</reference>
<dbReference type="SMART" id="SM01257">
    <property type="entry name" value="KRAP_IP3R_bind"/>
    <property type="match status" value="1"/>
</dbReference>
<feature type="compositionally biased region" description="Polar residues" evidence="3">
    <location>
        <begin position="436"/>
        <end position="446"/>
    </location>
</feature>
<evidence type="ECO:0000313" key="5">
    <source>
        <dbReference type="Ensembl" id="ENSDCDP00010061376.1"/>
    </source>
</evidence>
<evidence type="ECO:0000256" key="1">
    <source>
        <dbReference type="ARBA" id="ARBA00023054"/>
    </source>
</evidence>
<dbReference type="PANTHER" id="PTHR17469">
    <property type="entry name" value="SPERM SPECIFIC ANTIGEN 2-RELATED"/>
    <property type="match status" value="1"/>
</dbReference>
<reference evidence="5" key="2">
    <citation type="submission" date="2025-08" db="UniProtKB">
        <authorList>
            <consortium name="Ensembl"/>
        </authorList>
    </citation>
    <scope>IDENTIFICATION</scope>
</reference>
<protein>
    <recommendedName>
        <fullName evidence="4">C2H2-type domain-containing protein</fullName>
    </recommendedName>
</protein>
<dbReference type="PANTHER" id="PTHR17469:SF11">
    <property type="entry name" value="PROTEIN ITPRID2"/>
    <property type="match status" value="1"/>
</dbReference>
<sequence>MPAQEKRSQFRQKARSMNSTGSGKSNTTVSSVSELLDLYEEDPEEILYNLGFGREEPSIGNKVPSRFFSSASGAKGIDIKIYLEAQMQRMELENPSFALTSRFRQIEVLTTVANAFSSLYSQVSGLPVEKIGNSDSDPKELNLDKKPSPALAAAKILKKTISRQNLLASGDCAPNSGSPPADSPAFRKKDSPPLATVTEEALQSSTELSIEVEIEDRNGTATELPVLNSEEPMQKDDHDPALETVLNGEDKTPKVNASRASEVDMGSEQVNQEVVTSTPDKEPPSNFLPNPHINHLRNSLQPRDSFEMDEQLLRTASQQSDSSGFAEDPSTDASSNLKVFEQDSSDSCDSETTVTSNVGDVSNSTGPEAPTLDVGLQSTRQTQVEEAEKIPGYDAHQTGDLQMSSTDESDLTTENRSTPETVTEQEPGLADVGLGTDQNSDTSPVPTTDIDLALEPGSNSEIVERRSSPDHHTAAAVSMGAGGMSASERVRVALHRAQLRSSSVCEERLGRVWVKSRDLLRVQERNPFQRSSSLPDPQINPTRMVSSVYIELGQGTRSAFSYHYTPEPENQEQADVNPVQHEEADGDGRCRSTLIINSSGPVETGSAEPQLTDGPFSRLPPYPLHLPSHLNRSTTSLYSVPQDWPARPLGEGHSWSTWSVPNLTQHTHPHTAPYVQPPYGSAYYPLHHQPHPAAPFSSSVTHLHHSTLPHTHSELQLRRKSLIVFRRQMMDIELALMRQQSQVYQHLSHEEKREAEQLQRLRAEVRQELQELELQLEERLHFLSEQLRSVQHPGICRHPMVSGCTHSSLNAFLMFSCCQCQIPVGMDSHARKHHNKHTSHMFL</sequence>
<evidence type="ECO:0000256" key="2">
    <source>
        <dbReference type="SAM" id="Coils"/>
    </source>
</evidence>
<proteinExistence type="predicted"/>
<name>A0AAY4EVT8_9TELE</name>
<feature type="region of interest" description="Disordered" evidence="3">
    <location>
        <begin position="314"/>
        <end position="453"/>
    </location>
</feature>
<dbReference type="InterPro" id="IPR029325">
    <property type="entry name" value="ITPR-bd"/>
</dbReference>
<dbReference type="InterPro" id="IPR043444">
    <property type="entry name" value="TESPA1-like"/>
</dbReference>
<dbReference type="GO" id="GO:0005102">
    <property type="term" value="F:signaling receptor binding"/>
    <property type="evidence" value="ECO:0007669"/>
    <property type="project" value="InterPro"/>
</dbReference>
<evidence type="ECO:0000259" key="4">
    <source>
        <dbReference type="PROSITE" id="PS00028"/>
    </source>
</evidence>
<gene>
    <name evidence="5" type="primary">ITPRID2</name>
</gene>
<feature type="region of interest" description="Disordered" evidence="3">
    <location>
        <begin position="1"/>
        <end position="29"/>
    </location>
</feature>
<keyword evidence="1 2" id="KW-0175">Coiled coil</keyword>
<feature type="region of interest" description="Disordered" evidence="3">
    <location>
        <begin position="214"/>
        <end position="298"/>
    </location>
</feature>
<dbReference type="Pfam" id="PF14723">
    <property type="entry name" value="SSFA2_C"/>
    <property type="match status" value="1"/>
</dbReference>
<keyword evidence="6" id="KW-1185">Reference proteome</keyword>
<evidence type="ECO:0000256" key="3">
    <source>
        <dbReference type="SAM" id="MobiDB-lite"/>
    </source>
</evidence>
<feature type="region of interest" description="Disordered" evidence="3">
    <location>
        <begin position="168"/>
        <end position="191"/>
    </location>
</feature>
<feature type="compositionally biased region" description="Polar residues" evidence="3">
    <location>
        <begin position="15"/>
        <end position="29"/>
    </location>
</feature>